<organism evidence="1 2">
    <name type="scientific">Methanosarcina barkeri 227</name>
    <dbReference type="NCBI Taxonomy" id="1434106"/>
    <lineage>
        <taxon>Archaea</taxon>
        <taxon>Methanobacteriati</taxon>
        <taxon>Methanobacteriota</taxon>
        <taxon>Stenosarchaea group</taxon>
        <taxon>Methanomicrobia</taxon>
        <taxon>Methanosarcinales</taxon>
        <taxon>Methanosarcinaceae</taxon>
        <taxon>Methanosarcina</taxon>
    </lineage>
</organism>
<protein>
    <submittedName>
        <fullName evidence="1">Uncharacterized protein</fullName>
    </submittedName>
</protein>
<evidence type="ECO:0000313" key="2">
    <source>
        <dbReference type="Proteomes" id="UP000033079"/>
    </source>
</evidence>
<dbReference type="HOGENOM" id="CLU_1582890_0_0_2"/>
<dbReference type="Proteomes" id="UP000033079">
    <property type="component" value="Chromosome"/>
</dbReference>
<evidence type="ECO:0000313" key="1">
    <source>
        <dbReference type="EMBL" id="AKB58402.1"/>
    </source>
</evidence>
<gene>
    <name evidence="1" type="ORF">MSBR2_1886</name>
</gene>
<accession>A0A0E3R2A8</accession>
<reference evidence="1 2" key="1">
    <citation type="submission" date="2014-07" db="EMBL/GenBank/DDBJ databases">
        <title>Methanogenic archaea and the global carbon cycle.</title>
        <authorList>
            <person name="Henriksen J.R."/>
            <person name="Luke J."/>
            <person name="Reinhart S."/>
            <person name="Benedict M.N."/>
            <person name="Youngblut N.D."/>
            <person name="Metcalf M.E."/>
            <person name="Whitaker R.J."/>
            <person name="Metcalf W.W."/>
        </authorList>
    </citation>
    <scope>NUCLEOTIDE SEQUENCE [LARGE SCALE GENOMIC DNA]</scope>
    <source>
        <strain evidence="1 2">227</strain>
    </source>
</reference>
<dbReference type="EMBL" id="CP009530">
    <property type="protein sequence ID" value="AKB58402.1"/>
    <property type="molecule type" value="Genomic_DNA"/>
</dbReference>
<dbReference type="AlphaFoldDB" id="A0A0E3R2A8"/>
<name>A0A0E3R2A8_METBA</name>
<dbReference type="KEGG" id="mbar:MSBR2_1886"/>
<proteinExistence type="predicted"/>
<sequence length="168" mass="18271">MSMVSLLVMLYFPPRSSALLVSIKIQSPSMKRSSSESVPSGFLISNLDLLNSKCLSSDFPGLSTISIILIFDRSMSSPPLWTTSTISAVALTVSCRSVCGVCSGFTTPPSENTVIAIVEKAKTTIPIMSICPYTSETPRQSWQNALYFLPSTIKTPSKNLITNFLRCF</sequence>